<dbReference type="Pfam" id="PF00045">
    <property type="entry name" value="Hemopexin"/>
    <property type="match status" value="2"/>
</dbReference>
<protein>
    <submittedName>
        <fullName evidence="8">Hemopexin</fullName>
    </submittedName>
</protein>
<evidence type="ECO:0000256" key="3">
    <source>
        <dbReference type="ARBA" id="ARBA00022729"/>
    </source>
</evidence>
<feature type="repeat" description="Hemopexin" evidence="7">
    <location>
        <begin position="431"/>
        <end position="480"/>
    </location>
</feature>
<dbReference type="InterPro" id="IPR051298">
    <property type="entry name" value="Heme_transport/Cell_adhesion"/>
</dbReference>
<accession>V9KS17</accession>
<feature type="repeat" description="Hemopexin" evidence="7">
    <location>
        <begin position="227"/>
        <end position="273"/>
    </location>
</feature>
<dbReference type="InterPro" id="IPR036375">
    <property type="entry name" value="Hemopexin-like_dom_sf"/>
</dbReference>
<dbReference type="AlphaFoldDB" id="V9KS17"/>
<dbReference type="PANTHER" id="PTHR22917">
    <property type="entry name" value="HEMOPEXIN DOMAIN-CONTAINING PROTEIN"/>
    <property type="match status" value="1"/>
</dbReference>
<reference evidence="8" key="1">
    <citation type="journal article" date="2014" name="Nature">
        <title>Elephant shark genome provides unique insights into gnathostome evolution.</title>
        <authorList>
            <consortium name="International Elephant Shark Genome Sequencing Consortium"/>
            <person name="Venkatesh B."/>
            <person name="Lee A.P."/>
            <person name="Ravi V."/>
            <person name="Maurya A.K."/>
            <person name="Lian M.M."/>
            <person name="Swann J.B."/>
            <person name="Ohta Y."/>
            <person name="Flajnik M.F."/>
            <person name="Sutoh Y."/>
            <person name="Kasahara M."/>
            <person name="Hoon S."/>
            <person name="Gangu V."/>
            <person name="Roy S.W."/>
            <person name="Irimia M."/>
            <person name="Korzh V."/>
            <person name="Kondrychyn I."/>
            <person name="Lim Z.W."/>
            <person name="Tay B.H."/>
            <person name="Tohari S."/>
            <person name="Kong K.W."/>
            <person name="Ho S."/>
            <person name="Lorente-Galdos B."/>
            <person name="Quilez J."/>
            <person name="Marques-Bonet T."/>
            <person name="Raney B.J."/>
            <person name="Ingham P.W."/>
            <person name="Tay A."/>
            <person name="Hillier L.W."/>
            <person name="Minx P."/>
            <person name="Boehm T."/>
            <person name="Wilson R.K."/>
            <person name="Brenner S."/>
            <person name="Warren W.C."/>
        </authorList>
    </citation>
    <scope>NUCLEOTIDE SEQUENCE</scope>
    <source>
        <tissue evidence="8">Liver</tissue>
    </source>
</reference>
<organism evidence="8">
    <name type="scientific">Callorhinchus milii</name>
    <name type="common">Ghost shark</name>
    <dbReference type="NCBI Taxonomy" id="7868"/>
    <lineage>
        <taxon>Eukaryota</taxon>
        <taxon>Metazoa</taxon>
        <taxon>Chordata</taxon>
        <taxon>Craniata</taxon>
        <taxon>Vertebrata</taxon>
        <taxon>Chondrichthyes</taxon>
        <taxon>Holocephali</taxon>
        <taxon>Chimaeriformes</taxon>
        <taxon>Callorhinchidae</taxon>
        <taxon>Callorhinchus</taxon>
    </lineage>
</organism>
<evidence type="ECO:0000256" key="6">
    <source>
        <dbReference type="ARBA" id="ARBA00023180"/>
    </source>
</evidence>
<dbReference type="SMART" id="SM00120">
    <property type="entry name" value="HX"/>
    <property type="match status" value="7"/>
</dbReference>
<evidence type="ECO:0000313" key="8">
    <source>
        <dbReference type="EMBL" id="AFP00948.1"/>
    </source>
</evidence>
<keyword evidence="4" id="KW-0677">Repeat</keyword>
<dbReference type="GO" id="GO:0005615">
    <property type="term" value="C:extracellular space"/>
    <property type="evidence" value="ECO:0007669"/>
    <property type="project" value="TreeGrafter"/>
</dbReference>
<keyword evidence="6" id="KW-0325">Glycoprotein</keyword>
<dbReference type="PANTHER" id="PTHR22917:SF9">
    <property type="entry name" value="HEMOPEXIN"/>
    <property type="match status" value="1"/>
</dbReference>
<dbReference type="InterPro" id="IPR000585">
    <property type="entry name" value="Hemopexin-like_dom"/>
</dbReference>
<dbReference type="InterPro" id="IPR018487">
    <property type="entry name" value="Hemopexin-like_repeat"/>
</dbReference>
<sequence length="482" mass="54751">MLSQAVCSPILCQRVLTTQSSRGVYNSDCQTPDQHSLTTTRTMKLLSLLCLSSIFTLGLAFRIHGKKHSAEVDVRSQHPNLTGLPDRCNDEGFDAITLDHQGIIYYLRGDYVWAGYRSPATFLNQTWPELPGHIDAAFRIHHPSNPQLHNNTFFFKDGKVWQFHGQTLKGQFLMGERFPGIPVGLDAAVECPAGECPQDSVLFFKEGSVYMLDLLTNIVKEKHWPALGRCTAAMRWLEKYYCFQGVRFTHFNPISGSVPTGYPKEARNYFMRCAGFGHHHGSNSSFHATYQKCSNSSFDGFSVDAIGRMYAFRGNWYYRLDTKQDGWHPWRINSSWPSLHSKINGVFTWDKKIYFIQGSQLFVYRTEAQYVLIEGYPKPVQDELGINGSQVDATFMCQQSSILYVVMGNRVGTVDLVQTPRVLSDGFLIRHPHVDAAMCTNDRIFLFVGTKYYLYTSVEQLATSKHLPEEHNIAIELMGCSH</sequence>
<evidence type="ECO:0000256" key="7">
    <source>
        <dbReference type="PROSITE-ProRule" id="PRU01011"/>
    </source>
</evidence>
<feature type="repeat" description="Hemopexin" evidence="7">
    <location>
        <begin position="295"/>
        <end position="339"/>
    </location>
</feature>
<evidence type="ECO:0000256" key="5">
    <source>
        <dbReference type="ARBA" id="ARBA00023157"/>
    </source>
</evidence>
<evidence type="ECO:0000256" key="4">
    <source>
        <dbReference type="ARBA" id="ARBA00022737"/>
    </source>
</evidence>
<name>V9KS17_CALMI</name>
<feature type="repeat" description="Hemopexin" evidence="7">
    <location>
        <begin position="340"/>
        <end position="387"/>
    </location>
</feature>
<dbReference type="PROSITE" id="PS00024">
    <property type="entry name" value="HEMOPEXIN"/>
    <property type="match status" value="1"/>
</dbReference>
<dbReference type="InterPro" id="IPR018486">
    <property type="entry name" value="Hemopexin_CS"/>
</dbReference>
<comment type="subcellular location">
    <subcellularLocation>
        <location evidence="1">Secreted</location>
    </subcellularLocation>
</comment>
<keyword evidence="5" id="KW-1015">Disulfide bond</keyword>
<feature type="repeat" description="Hemopexin" evidence="7">
    <location>
        <begin position="131"/>
        <end position="181"/>
    </location>
</feature>
<dbReference type="CDD" id="cd00094">
    <property type="entry name" value="HX"/>
    <property type="match status" value="1"/>
</dbReference>
<dbReference type="SMR" id="V9KS17"/>
<dbReference type="Gene3D" id="2.110.10.10">
    <property type="entry name" value="Hemopexin-like domain"/>
    <property type="match status" value="2"/>
</dbReference>
<keyword evidence="2" id="KW-0964">Secreted</keyword>
<evidence type="ECO:0000256" key="2">
    <source>
        <dbReference type="ARBA" id="ARBA00022525"/>
    </source>
</evidence>
<keyword evidence="3" id="KW-0732">Signal</keyword>
<dbReference type="PROSITE" id="PS51642">
    <property type="entry name" value="HEMOPEXIN_2"/>
    <property type="match status" value="5"/>
</dbReference>
<proteinExistence type="evidence at transcript level"/>
<evidence type="ECO:0000256" key="1">
    <source>
        <dbReference type="ARBA" id="ARBA00004613"/>
    </source>
</evidence>
<dbReference type="EMBL" id="JW868430">
    <property type="protein sequence ID" value="AFP00948.1"/>
    <property type="molecule type" value="mRNA"/>
</dbReference>
<dbReference type="SUPFAM" id="SSF50923">
    <property type="entry name" value="Hemopexin-like domain"/>
    <property type="match status" value="2"/>
</dbReference>